<accession>A0AAE6ULM6</accession>
<dbReference type="Proteomes" id="UP000423413">
    <property type="component" value="Chromosome"/>
</dbReference>
<evidence type="ECO:0000313" key="2">
    <source>
        <dbReference type="Proteomes" id="UP000423413"/>
    </source>
</evidence>
<gene>
    <name evidence="1" type="ORF">GMO17_13130</name>
</gene>
<reference evidence="1 2" key="1">
    <citation type="submission" date="2019-11" db="EMBL/GenBank/DDBJ databases">
        <title>Complete genome sequence of Pseudomonas syringae pv. coronafaciens isolate B19001 originated in imported oat cereal.</title>
        <authorList>
            <person name="Kim S.M."/>
            <person name="Lee B.C."/>
            <person name="Seo S.J."/>
            <person name="Lee J.E."/>
            <person name="Choi N.J."/>
            <person name="Park J.H."/>
        </authorList>
    </citation>
    <scope>NUCLEOTIDE SEQUENCE [LARGE SCALE GENOMIC DNA]</scope>
    <source>
        <strain evidence="1 2">B19001</strain>
    </source>
</reference>
<dbReference type="RefSeq" id="WP_191867748.1">
    <property type="nucleotide sequence ID" value="NZ_CP046441.1"/>
</dbReference>
<organism evidence="1 2">
    <name type="scientific">Pseudomonas coronafaciens pv. coronafaciens</name>
    <dbReference type="NCBI Taxonomy" id="235275"/>
    <lineage>
        <taxon>Bacteria</taxon>
        <taxon>Pseudomonadati</taxon>
        <taxon>Pseudomonadota</taxon>
        <taxon>Gammaproteobacteria</taxon>
        <taxon>Pseudomonadales</taxon>
        <taxon>Pseudomonadaceae</taxon>
        <taxon>Pseudomonas</taxon>
        <taxon>Pseudomonas coronafaciens</taxon>
    </lineage>
</organism>
<evidence type="ECO:0000313" key="1">
    <source>
        <dbReference type="EMBL" id="QGT82064.1"/>
    </source>
</evidence>
<dbReference type="EMBL" id="CP046441">
    <property type="protein sequence ID" value="QGT82064.1"/>
    <property type="molecule type" value="Genomic_DNA"/>
</dbReference>
<name>A0AAE6ULM6_9PSED</name>
<dbReference type="AlphaFoldDB" id="A0AAE6ULM6"/>
<protein>
    <submittedName>
        <fullName evidence="1">Uncharacterized protein</fullName>
    </submittedName>
</protein>
<sequence length="309" mass="35184">MGSKIPEARNALGAKASALQYEGNPVGQLFCPSNGCEARLSFVKRHDRRYATKTIEVAPCFRLKKRFNHDANCKYNLGGQLSIIAKGSSSDLFSAISASKFEFRLHILIKALWELDDEEVDARGRGWGSSESQNKSYGNKGRLSNYLKTLGQILELRALCEDNDELKNLVTLKSKETTIPWSKFYFDHSNLCDFTRYYGTGTLTIPLAIAGYVQDIRPPSERFPYHVAELTSPYVEPDKDGIVRKTVPQVILKQSTLASCLKRQHEYIFFGQWKARLRRTSGRGENSNQTWLFENIEMYIDQADHFIEC</sequence>
<proteinExistence type="predicted"/>